<evidence type="ECO:0008006" key="4">
    <source>
        <dbReference type="Google" id="ProtNLM"/>
    </source>
</evidence>
<dbReference type="Pfam" id="PF17784">
    <property type="entry name" value="Sulfotransfer_4"/>
    <property type="match status" value="1"/>
</dbReference>
<dbReference type="Proteomes" id="UP000001056">
    <property type="component" value="Unassembled WGS sequence"/>
</dbReference>
<reference evidence="3" key="1">
    <citation type="journal article" date="2015" name="Genome Announc.">
        <title>Draft genome sequence of the cellulolytic fungus Chaetomium globosum.</title>
        <authorList>
            <person name="Cuomo C.A."/>
            <person name="Untereiner W.A."/>
            <person name="Ma L.-J."/>
            <person name="Grabherr M."/>
            <person name="Birren B.W."/>
        </authorList>
    </citation>
    <scope>NUCLEOTIDE SEQUENCE [LARGE SCALE GENOMIC DNA]</scope>
    <source>
        <strain evidence="3">ATCC 6205 / CBS 148.51 / DSM 1962 / NBRC 6347 / NRRL 1970</strain>
    </source>
</reference>
<dbReference type="OMA" id="TWGLRAD"/>
<accession>Q2GX11</accession>
<gene>
    <name evidence="2" type="ORF">CHGG_07493</name>
</gene>
<feature type="transmembrane region" description="Helical" evidence="1">
    <location>
        <begin position="248"/>
        <end position="265"/>
    </location>
</feature>
<dbReference type="OrthoDB" id="408152at2759"/>
<keyword evidence="1" id="KW-1133">Transmembrane helix</keyword>
<evidence type="ECO:0000256" key="1">
    <source>
        <dbReference type="SAM" id="Phobius"/>
    </source>
</evidence>
<dbReference type="STRING" id="306901.Q2GX11"/>
<dbReference type="GeneID" id="4394621"/>
<dbReference type="SUPFAM" id="SSF52540">
    <property type="entry name" value="P-loop containing nucleoside triphosphate hydrolases"/>
    <property type="match status" value="1"/>
</dbReference>
<name>Q2GX11_CHAGB</name>
<organism evidence="2 3">
    <name type="scientific">Chaetomium globosum (strain ATCC 6205 / CBS 148.51 / DSM 1962 / NBRC 6347 / NRRL 1970)</name>
    <name type="common">Soil fungus</name>
    <dbReference type="NCBI Taxonomy" id="306901"/>
    <lineage>
        <taxon>Eukaryota</taxon>
        <taxon>Fungi</taxon>
        <taxon>Dikarya</taxon>
        <taxon>Ascomycota</taxon>
        <taxon>Pezizomycotina</taxon>
        <taxon>Sordariomycetes</taxon>
        <taxon>Sordariomycetidae</taxon>
        <taxon>Sordariales</taxon>
        <taxon>Chaetomiaceae</taxon>
        <taxon>Chaetomium</taxon>
    </lineage>
</organism>
<dbReference type="Gene3D" id="3.40.50.300">
    <property type="entry name" value="P-loop containing nucleotide triphosphate hydrolases"/>
    <property type="match status" value="1"/>
</dbReference>
<protein>
    <recommendedName>
        <fullName evidence="4">NAD dependent epimerase/dehydratase</fullName>
    </recommendedName>
</protein>
<dbReference type="AlphaFoldDB" id="Q2GX11"/>
<dbReference type="PANTHER" id="PTHR36978">
    <property type="entry name" value="P-LOOP CONTAINING NUCLEOTIDE TRIPHOSPHATE HYDROLASE"/>
    <property type="match status" value="1"/>
</dbReference>
<keyword evidence="1" id="KW-0812">Transmembrane</keyword>
<dbReference type="RefSeq" id="XP_001225149.1">
    <property type="nucleotide sequence ID" value="XM_001225148.1"/>
</dbReference>
<dbReference type="InterPro" id="IPR040632">
    <property type="entry name" value="Sulfotransfer_4"/>
</dbReference>
<proteinExistence type="predicted"/>
<dbReference type="EMBL" id="CH408033">
    <property type="protein sequence ID" value="EAQ86240.1"/>
    <property type="molecule type" value="Genomic_DNA"/>
</dbReference>
<dbReference type="eggNOG" id="ENOG502RYDN">
    <property type="taxonomic scope" value="Eukaryota"/>
</dbReference>
<evidence type="ECO:0000313" key="2">
    <source>
        <dbReference type="EMBL" id="EAQ86240.1"/>
    </source>
</evidence>
<dbReference type="PANTHER" id="PTHR36978:SF4">
    <property type="entry name" value="P-LOOP CONTAINING NUCLEOSIDE TRIPHOSPHATE HYDROLASE PROTEIN"/>
    <property type="match status" value="1"/>
</dbReference>
<sequence length="273" mass="30576">MPPVSESRPLRPMQILSLGMPKTGTASMAAAYRILGYQDVHHGIDAIFTYPSDFAVFSRAADATFPTLPTYTGKPFTRADWDAAFGPCEAVTDLAPLFAAQLIEAYPEAKVVLVERDMDAWYRSTAAALDMFFGAVPAFFIEVVEPMIGSCAGPASKKLLQGFYGARTGEEAKANARQRYVWHYEMVRKMVPKEKVLEFRLADGWGPLCEFLGKPVPDEPFPRLNEAVAFKNMEREWRMQHWTNFKRIYGRWVVAAGTLGLVYMAKRGGLLLM</sequence>
<dbReference type="VEuPathDB" id="FungiDB:CHGG_07493"/>
<keyword evidence="1" id="KW-0472">Membrane</keyword>
<keyword evidence="3" id="KW-1185">Reference proteome</keyword>
<dbReference type="InParanoid" id="Q2GX11"/>
<dbReference type="HOGENOM" id="CLU_061199_2_1_1"/>
<dbReference type="InterPro" id="IPR027417">
    <property type="entry name" value="P-loop_NTPase"/>
</dbReference>
<evidence type="ECO:0000313" key="3">
    <source>
        <dbReference type="Proteomes" id="UP000001056"/>
    </source>
</evidence>